<keyword evidence="1" id="KW-0472">Membrane</keyword>
<dbReference type="AlphaFoldDB" id="A0A1G2RAA6"/>
<proteinExistence type="predicted"/>
<comment type="caution">
    <text evidence="2">The sequence shown here is derived from an EMBL/GenBank/DDBJ whole genome shotgun (WGS) entry which is preliminary data.</text>
</comment>
<protein>
    <submittedName>
        <fullName evidence="2">Uncharacterized protein</fullName>
    </submittedName>
</protein>
<evidence type="ECO:0000313" key="3">
    <source>
        <dbReference type="Proteomes" id="UP000178529"/>
    </source>
</evidence>
<keyword evidence="1" id="KW-1133">Transmembrane helix</keyword>
<accession>A0A1G2RAA6</accession>
<sequence>MRNTRKKKSSLRAMLVLGAASVFFLFAFYVFQINHLTMLAYNTKSEEAKLTTLADESSSLETLHQENYAFQKFPTLAQTLNFVKTGTVSYVQVLEGTVAKQ</sequence>
<gene>
    <name evidence="2" type="ORF">A3J68_01825</name>
</gene>
<name>A0A1G2RAA6_9BACT</name>
<reference evidence="2 3" key="1">
    <citation type="journal article" date="2016" name="Nat. Commun.">
        <title>Thousands of microbial genomes shed light on interconnected biogeochemical processes in an aquifer system.</title>
        <authorList>
            <person name="Anantharaman K."/>
            <person name="Brown C.T."/>
            <person name="Hug L.A."/>
            <person name="Sharon I."/>
            <person name="Castelle C.J."/>
            <person name="Probst A.J."/>
            <person name="Thomas B.C."/>
            <person name="Singh A."/>
            <person name="Wilkins M.J."/>
            <person name="Karaoz U."/>
            <person name="Brodie E.L."/>
            <person name="Williams K.H."/>
            <person name="Hubbard S.S."/>
            <person name="Banfield J.F."/>
        </authorList>
    </citation>
    <scope>NUCLEOTIDE SEQUENCE [LARGE SCALE GENOMIC DNA]</scope>
</reference>
<dbReference type="Proteomes" id="UP000178529">
    <property type="component" value="Unassembled WGS sequence"/>
</dbReference>
<organism evidence="2 3">
    <name type="scientific">Candidatus Wildermuthbacteria bacterium RIFCSPHIGHO2_02_FULL_48_16</name>
    <dbReference type="NCBI Taxonomy" id="1802453"/>
    <lineage>
        <taxon>Bacteria</taxon>
        <taxon>Candidatus Wildermuthiibacteriota</taxon>
    </lineage>
</organism>
<feature type="transmembrane region" description="Helical" evidence="1">
    <location>
        <begin position="12"/>
        <end position="31"/>
    </location>
</feature>
<keyword evidence="1" id="KW-0812">Transmembrane</keyword>
<dbReference type="EMBL" id="MHTY01000001">
    <property type="protein sequence ID" value="OHA69279.1"/>
    <property type="molecule type" value="Genomic_DNA"/>
</dbReference>
<evidence type="ECO:0000256" key="1">
    <source>
        <dbReference type="SAM" id="Phobius"/>
    </source>
</evidence>
<evidence type="ECO:0000313" key="2">
    <source>
        <dbReference type="EMBL" id="OHA69279.1"/>
    </source>
</evidence>